<evidence type="ECO:0000313" key="1">
    <source>
        <dbReference type="EMBL" id="KAJ1932898.1"/>
    </source>
</evidence>
<evidence type="ECO:0000313" key="2">
    <source>
        <dbReference type="Proteomes" id="UP001150603"/>
    </source>
</evidence>
<gene>
    <name evidence="1" type="ORF">FBU59_006213</name>
</gene>
<feature type="non-terminal residue" evidence="1">
    <location>
        <position position="348"/>
    </location>
</feature>
<accession>A0ACC1J0R9</accession>
<comment type="caution">
    <text evidence="1">The sequence shown here is derived from an EMBL/GenBank/DDBJ whole genome shotgun (WGS) entry which is preliminary data.</text>
</comment>
<dbReference type="Proteomes" id="UP001150603">
    <property type="component" value="Unassembled WGS sequence"/>
</dbReference>
<reference evidence="1" key="1">
    <citation type="submission" date="2022-07" db="EMBL/GenBank/DDBJ databases">
        <title>Phylogenomic reconstructions and comparative analyses of Kickxellomycotina fungi.</title>
        <authorList>
            <person name="Reynolds N.K."/>
            <person name="Stajich J.E."/>
            <person name="Barry K."/>
            <person name="Grigoriev I.V."/>
            <person name="Crous P."/>
            <person name="Smith M.E."/>
        </authorList>
    </citation>
    <scope>NUCLEOTIDE SEQUENCE</scope>
    <source>
        <strain evidence="1">NRRL 5244</strain>
    </source>
</reference>
<keyword evidence="2" id="KW-1185">Reference proteome</keyword>
<proteinExistence type="predicted"/>
<name>A0ACC1J0R9_9FUNG</name>
<sequence length="348" mass="36797">MRAKTSQGSISTVGSGRSTDSMGRTTRNLRKMFTVLEALAEERSAFEWLAVWDHISQYIVGLACSGRSTTSARALTVSLVFDLAASLAKLPKSSVLELQNRVLKAMVRITKANKDLAAVQHVAGELDTLVGKCLVHLGSGWSAVFDMVARLARRCARASSGLQVREIANMLLHTVDQSLDAPPSVKFGRLPALRALVAIAVCAQPGVGVTGDEDSGLAESVMNTWVRLSGKMIDQISSGSLSLSIASIWGEERPDEGGHCELPPEIQSIIAALAHLLAYEPAAILRNVQSPPQVVQTLGNTVIVVQPPGDDIGDLCVQSSDSIVENRGGSGTQSKSSNSVELSSNNGT</sequence>
<dbReference type="EMBL" id="JANBPW010005312">
    <property type="protein sequence ID" value="KAJ1932898.1"/>
    <property type="molecule type" value="Genomic_DNA"/>
</dbReference>
<protein>
    <submittedName>
        <fullName evidence="1">Uncharacterized protein</fullName>
    </submittedName>
</protein>
<organism evidence="1 2">
    <name type="scientific">Linderina macrospora</name>
    <dbReference type="NCBI Taxonomy" id="4868"/>
    <lineage>
        <taxon>Eukaryota</taxon>
        <taxon>Fungi</taxon>
        <taxon>Fungi incertae sedis</taxon>
        <taxon>Zoopagomycota</taxon>
        <taxon>Kickxellomycotina</taxon>
        <taxon>Kickxellomycetes</taxon>
        <taxon>Kickxellales</taxon>
        <taxon>Kickxellaceae</taxon>
        <taxon>Linderina</taxon>
    </lineage>
</organism>